<dbReference type="EMBL" id="MN740438">
    <property type="protein sequence ID" value="QHU26310.1"/>
    <property type="molecule type" value="Genomic_DNA"/>
</dbReference>
<dbReference type="AlphaFoldDB" id="A0A6C0L7Q7"/>
<evidence type="ECO:0000313" key="2">
    <source>
        <dbReference type="EMBL" id="QHU26310.1"/>
    </source>
</evidence>
<sequence>MSTMTDVFQFYSSSAATPAPGKGNGESLSSTETYKELRKHLGWRRTLTHSAETPFTWNGIEWKTAEDALKKGELREVLTAKFQGNEEAKAVLLATGSAQLWYGVKGTKERWDILEDIREGIKRNIGSTTEMEVVPKQNKSKKNTSKKVTASASPKQEQEQEQASEESFVPEAGDTVTVMPANVRSMGVEEKAEVQEVDSKKSAIRFCTVCDNYLYLQVEGEKQVLQRICRNCGFRDTEDQGGLVSEMHIEQRAAEGYTLINEFTLKDKRLPHLYNTMKCINDKCPSALPGKESDIVYIKYDIENLRYIYMCYICQATWRSRR</sequence>
<dbReference type="Gene3D" id="2.20.25.10">
    <property type="match status" value="1"/>
</dbReference>
<dbReference type="SUPFAM" id="SSF57783">
    <property type="entry name" value="Zinc beta-ribbon"/>
    <property type="match status" value="1"/>
</dbReference>
<dbReference type="SUPFAM" id="SSF143990">
    <property type="entry name" value="YbiA-like"/>
    <property type="match status" value="1"/>
</dbReference>
<feature type="region of interest" description="Disordered" evidence="1">
    <location>
        <begin position="132"/>
        <end position="174"/>
    </location>
</feature>
<protein>
    <recommendedName>
        <fullName evidence="3">NADAR domain-containing protein</fullName>
    </recommendedName>
</protein>
<name>A0A6C0L7Q7_9ZZZZ</name>
<accession>A0A6C0L7Q7</accession>
<organism evidence="2">
    <name type="scientific">viral metagenome</name>
    <dbReference type="NCBI Taxonomy" id="1070528"/>
    <lineage>
        <taxon>unclassified sequences</taxon>
        <taxon>metagenomes</taxon>
        <taxon>organismal metagenomes</taxon>
    </lineage>
</organism>
<proteinExistence type="predicted"/>
<dbReference type="InterPro" id="IPR037238">
    <property type="entry name" value="YbiA-like_sf"/>
</dbReference>
<evidence type="ECO:0000256" key="1">
    <source>
        <dbReference type="SAM" id="MobiDB-lite"/>
    </source>
</evidence>
<feature type="compositionally biased region" description="Low complexity" evidence="1">
    <location>
        <begin position="146"/>
        <end position="155"/>
    </location>
</feature>
<reference evidence="2" key="1">
    <citation type="journal article" date="2020" name="Nature">
        <title>Giant virus diversity and host interactions through global metagenomics.</title>
        <authorList>
            <person name="Schulz F."/>
            <person name="Roux S."/>
            <person name="Paez-Espino D."/>
            <person name="Jungbluth S."/>
            <person name="Walsh D.A."/>
            <person name="Denef V.J."/>
            <person name="McMahon K.D."/>
            <person name="Konstantinidis K.T."/>
            <person name="Eloe-Fadrosh E.A."/>
            <person name="Kyrpides N.C."/>
            <person name="Woyke T."/>
        </authorList>
    </citation>
    <scope>NUCLEOTIDE SEQUENCE</scope>
    <source>
        <strain evidence="2">GVMAG-M-3300027759-16</strain>
    </source>
</reference>
<evidence type="ECO:0008006" key="3">
    <source>
        <dbReference type="Google" id="ProtNLM"/>
    </source>
</evidence>